<evidence type="ECO:0000256" key="7">
    <source>
        <dbReference type="ARBA" id="ARBA00022801"/>
    </source>
</evidence>
<accession>A0A0C3EC85</accession>
<keyword evidence="11" id="KW-0443">Lipid metabolism</keyword>
<dbReference type="InterPro" id="IPR038772">
    <property type="entry name" value="Sph/SMPD2-like"/>
</dbReference>
<dbReference type="EMBL" id="KN822005">
    <property type="protein sequence ID" value="KIM70310.1"/>
    <property type="molecule type" value="Genomic_DNA"/>
</dbReference>
<feature type="domain" description="Endonuclease/exonuclease/phosphatase" evidence="14">
    <location>
        <begin position="7"/>
        <end position="272"/>
    </location>
</feature>
<keyword evidence="12 13" id="KW-0472">Membrane</keyword>
<evidence type="ECO:0000256" key="1">
    <source>
        <dbReference type="ARBA" id="ARBA00004141"/>
    </source>
</evidence>
<evidence type="ECO:0000313" key="16">
    <source>
        <dbReference type="Proteomes" id="UP000053989"/>
    </source>
</evidence>
<comment type="pathway">
    <text evidence="3">Sphingolipid metabolism.</text>
</comment>
<organism evidence="15 16">
    <name type="scientific">Scleroderma citrinum Foug A</name>
    <dbReference type="NCBI Taxonomy" id="1036808"/>
    <lineage>
        <taxon>Eukaryota</taxon>
        <taxon>Fungi</taxon>
        <taxon>Dikarya</taxon>
        <taxon>Basidiomycota</taxon>
        <taxon>Agaricomycotina</taxon>
        <taxon>Agaricomycetes</taxon>
        <taxon>Agaricomycetidae</taxon>
        <taxon>Boletales</taxon>
        <taxon>Sclerodermatineae</taxon>
        <taxon>Sclerodermataceae</taxon>
        <taxon>Scleroderma</taxon>
    </lineage>
</organism>
<dbReference type="FunCoup" id="A0A0C3EC85">
    <property type="interactions" value="48"/>
</dbReference>
<keyword evidence="10 13" id="KW-1133">Transmembrane helix</keyword>
<keyword evidence="8" id="KW-0460">Magnesium</keyword>
<proteinExistence type="inferred from homology"/>
<dbReference type="GO" id="GO:0046872">
    <property type="term" value="F:metal ion binding"/>
    <property type="evidence" value="ECO:0007669"/>
    <property type="project" value="UniProtKB-KW"/>
</dbReference>
<dbReference type="GO" id="GO:0004767">
    <property type="term" value="F:sphingomyelin phosphodiesterase activity"/>
    <property type="evidence" value="ECO:0007669"/>
    <property type="project" value="InterPro"/>
</dbReference>
<comment type="pathway">
    <text evidence="2">Lipid metabolism; sphingolipid metabolism.</text>
</comment>
<keyword evidence="9" id="KW-0746">Sphingolipid metabolism</keyword>
<dbReference type="InterPro" id="IPR036691">
    <property type="entry name" value="Endo/exonu/phosph_ase_sf"/>
</dbReference>
<gene>
    <name evidence="15" type="ORF">SCLCIDRAFT_1207627</name>
</gene>
<dbReference type="GO" id="GO:0006665">
    <property type="term" value="P:sphingolipid metabolic process"/>
    <property type="evidence" value="ECO:0007669"/>
    <property type="project" value="UniProtKB-KW"/>
</dbReference>
<evidence type="ECO:0000256" key="4">
    <source>
        <dbReference type="ARBA" id="ARBA00006335"/>
    </source>
</evidence>
<comment type="subcellular location">
    <subcellularLocation>
        <location evidence="1">Membrane</location>
        <topology evidence="1">Multi-pass membrane protein</topology>
    </subcellularLocation>
</comment>
<evidence type="ECO:0000256" key="8">
    <source>
        <dbReference type="ARBA" id="ARBA00022842"/>
    </source>
</evidence>
<protein>
    <recommendedName>
        <fullName evidence="14">Endonuclease/exonuclease/phosphatase domain-containing protein</fullName>
    </recommendedName>
</protein>
<dbReference type="STRING" id="1036808.A0A0C3EC85"/>
<keyword evidence="16" id="KW-1185">Reference proteome</keyword>
<evidence type="ECO:0000313" key="15">
    <source>
        <dbReference type="EMBL" id="KIM70310.1"/>
    </source>
</evidence>
<sequence>MDVLRVATLNCWGLKYVSKDRHKRIAAIANAFSNSDHDIIALQELWVEEDYNKIRDAISHRLPYTKRFLSGALGSGLAMFTKWPIISTSIIPYSLNGEPTDVTGGDWFVGKAVGSVTISHPILGKVQVFNTHLYAKGGEDGPECNRSHRLVNAWQFAKATREAAELGNYVIAVGDLNSIPTSLPMNIVFNHAGLSDAWTVAHQYVSPPSEVISPVDGIVKYGVTADSPLNSYRDSSPSLDPLVRKYQGKRLDYILFRHPLRSLDSDTFPRLECRDSKVIFTDLIPEFNCSHSDHFGVEATFTATVPLETDGFLLNTDGAAKSTTSIWAGETSEMSLVSISEVLGALQAYYRVSQHRSRHELATFALSVTVLLTLIFGSAWVPVPWMNPFFAFFTAFISWLATTMLYEGFIFGNWERRALQNTIEELELYKQVFISRSRS</sequence>
<evidence type="ECO:0000256" key="12">
    <source>
        <dbReference type="ARBA" id="ARBA00023136"/>
    </source>
</evidence>
<keyword evidence="5 13" id="KW-0812">Transmembrane</keyword>
<dbReference type="SUPFAM" id="SSF56219">
    <property type="entry name" value="DNase I-like"/>
    <property type="match status" value="1"/>
</dbReference>
<comment type="similarity">
    <text evidence="4">Belongs to the neutral sphingomyelinase family.</text>
</comment>
<keyword evidence="6" id="KW-0479">Metal-binding</keyword>
<dbReference type="AlphaFoldDB" id="A0A0C3EC85"/>
<evidence type="ECO:0000256" key="11">
    <source>
        <dbReference type="ARBA" id="ARBA00023098"/>
    </source>
</evidence>
<dbReference type="GO" id="GO:0016020">
    <property type="term" value="C:membrane"/>
    <property type="evidence" value="ECO:0007669"/>
    <property type="project" value="UniProtKB-SubCell"/>
</dbReference>
<dbReference type="Proteomes" id="UP000053989">
    <property type="component" value="Unassembled WGS sequence"/>
</dbReference>
<dbReference type="HOGENOM" id="CLU_034001_2_0_1"/>
<name>A0A0C3EC85_9AGAM</name>
<reference evidence="16" key="2">
    <citation type="submission" date="2015-01" db="EMBL/GenBank/DDBJ databases">
        <title>Evolutionary Origins and Diversification of the Mycorrhizal Mutualists.</title>
        <authorList>
            <consortium name="DOE Joint Genome Institute"/>
            <consortium name="Mycorrhizal Genomics Consortium"/>
            <person name="Kohler A."/>
            <person name="Kuo A."/>
            <person name="Nagy L.G."/>
            <person name="Floudas D."/>
            <person name="Copeland A."/>
            <person name="Barry K.W."/>
            <person name="Cichocki N."/>
            <person name="Veneault-Fourrey C."/>
            <person name="LaButti K."/>
            <person name="Lindquist E.A."/>
            <person name="Lipzen A."/>
            <person name="Lundell T."/>
            <person name="Morin E."/>
            <person name="Murat C."/>
            <person name="Riley R."/>
            <person name="Ohm R."/>
            <person name="Sun H."/>
            <person name="Tunlid A."/>
            <person name="Henrissat B."/>
            <person name="Grigoriev I.V."/>
            <person name="Hibbett D.S."/>
            <person name="Martin F."/>
        </authorList>
    </citation>
    <scope>NUCLEOTIDE SEQUENCE [LARGE SCALE GENOMIC DNA]</scope>
    <source>
        <strain evidence="16">Foug A</strain>
    </source>
</reference>
<evidence type="ECO:0000256" key="9">
    <source>
        <dbReference type="ARBA" id="ARBA00022919"/>
    </source>
</evidence>
<evidence type="ECO:0000256" key="10">
    <source>
        <dbReference type="ARBA" id="ARBA00022989"/>
    </source>
</evidence>
<dbReference type="PANTHER" id="PTHR16320">
    <property type="entry name" value="SPHINGOMYELINASE FAMILY MEMBER"/>
    <property type="match status" value="1"/>
</dbReference>
<dbReference type="InterPro" id="IPR005135">
    <property type="entry name" value="Endo/exonuclease/phosphatase"/>
</dbReference>
<dbReference type="InParanoid" id="A0A0C3EC85"/>
<evidence type="ECO:0000256" key="3">
    <source>
        <dbReference type="ARBA" id="ARBA00004991"/>
    </source>
</evidence>
<dbReference type="OrthoDB" id="387657at2759"/>
<evidence type="ECO:0000256" key="6">
    <source>
        <dbReference type="ARBA" id="ARBA00022723"/>
    </source>
</evidence>
<reference evidence="15 16" key="1">
    <citation type="submission" date="2014-04" db="EMBL/GenBank/DDBJ databases">
        <authorList>
            <consortium name="DOE Joint Genome Institute"/>
            <person name="Kuo A."/>
            <person name="Kohler A."/>
            <person name="Nagy L.G."/>
            <person name="Floudas D."/>
            <person name="Copeland A."/>
            <person name="Barry K.W."/>
            <person name="Cichocki N."/>
            <person name="Veneault-Fourrey C."/>
            <person name="LaButti K."/>
            <person name="Lindquist E.A."/>
            <person name="Lipzen A."/>
            <person name="Lundell T."/>
            <person name="Morin E."/>
            <person name="Murat C."/>
            <person name="Sun H."/>
            <person name="Tunlid A."/>
            <person name="Henrissat B."/>
            <person name="Grigoriev I.V."/>
            <person name="Hibbett D.S."/>
            <person name="Martin F."/>
            <person name="Nordberg H.P."/>
            <person name="Cantor M.N."/>
            <person name="Hua S.X."/>
        </authorList>
    </citation>
    <scope>NUCLEOTIDE SEQUENCE [LARGE SCALE GENOMIC DNA]</scope>
    <source>
        <strain evidence="15 16">Foug A</strain>
    </source>
</reference>
<evidence type="ECO:0000256" key="13">
    <source>
        <dbReference type="SAM" id="Phobius"/>
    </source>
</evidence>
<dbReference type="PANTHER" id="PTHR16320:SF24">
    <property type="entry name" value="PHOSPHODIESTERASE, PUTATIVE-RELATED"/>
    <property type="match status" value="1"/>
</dbReference>
<keyword evidence="7" id="KW-0378">Hydrolase</keyword>
<feature type="transmembrane region" description="Helical" evidence="13">
    <location>
        <begin position="389"/>
        <end position="411"/>
    </location>
</feature>
<evidence type="ECO:0000256" key="2">
    <source>
        <dbReference type="ARBA" id="ARBA00004760"/>
    </source>
</evidence>
<feature type="transmembrane region" description="Helical" evidence="13">
    <location>
        <begin position="361"/>
        <end position="383"/>
    </location>
</feature>
<dbReference type="Gene3D" id="3.60.10.10">
    <property type="entry name" value="Endonuclease/exonuclease/phosphatase"/>
    <property type="match status" value="1"/>
</dbReference>
<evidence type="ECO:0000256" key="5">
    <source>
        <dbReference type="ARBA" id="ARBA00022692"/>
    </source>
</evidence>
<evidence type="ECO:0000259" key="14">
    <source>
        <dbReference type="Pfam" id="PF03372"/>
    </source>
</evidence>
<dbReference type="Pfam" id="PF03372">
    <property type="entry name" value="Exo_endo_phos"/>
    <property type="match status" value="1"/>
</dbReference>